<organism evidence="1 2">
    <name type="scientific">Gossypium mustelinum</name>
    <name type="common">Cotton</name>
    <name type="synonym">Gossypium caicoense</name>
    <dbReference type="NCBI Taxonomy" id="34275"/>
    <lineage>
        <taxon>Eukaryota</taxon>
        <taxon>Viridiplantae</taxon>
        <taxon>Streptophyta</taxon>
        <taxon>Embryophyta</taxon>
        <taxon>Tracheophyta</taxon>
        <taxon>Spermatophyta</taxon>
        <taxon>Magnoliopsida</taxon>
        <taxon>eudicotyledons</taxon>
        <taxon>Gunneridae</taxon>
        <taxon>Pentapetalae</taxon>
        <taxon>rosids</taxon>
        <taxon>malvids</taxon>
        <taxon>Malvales</taxon>
        <taxon>Malvaceae</taxon>
        <taxon>Malvoideae</taxon>
        <taxon>Gossypium</taxon>
    </lineage>
</organism>
<dbReference type="Proteomes" id="UP000323597">
    <property type="component" value="Chromosome D01"/>
</dbReference>
<sequence length="69" mass="7171">MANFNSSSLPSVVVVAACSLLEKPVALTAASCSSLTSSIEGVLDDSVEDDCYICLEPFTIQDPITLTST</sequence>
<protein>
    <submittedName>
        <fullName evidence="1">Uncharacterized protein</fullName>
    </submittedName>
</protein>
<proteinExistence type="predicted"/>
<evidence type="ECO:0000313" key="1">
    <source>
        <dbReference type="EMBL" id="TYI98785.1"/>
    </source>
</evidence>
<keyword evidence="2" id="KW-1185">Reference proteome</keyword>
<dbReference type="AlphaFoldDB" id="A0A5D2WAZ5"/>
<reference evidence="1 2" key="1">
    <citation type="submission" date="2019-07" db="EMBL/GenBank/DDBJ databases">
        <title>WGS assembly of Gossypium mustelinum.</title>
        <authorList>
            <person name="Chen Z.J."/>
            <person name="Sreedasyam A."/>
            <person name="Ando A."/>
            <person name="Song Q."/>
            <person name="De L."/>
            <person name="Hulse-Kemp A."/>
            <person name="Ding M."/>
            <person name="Ye W."/>
            <person name="Kirkbride R."/>
            <person name="Jenkins J."/>
            <person name="Plott C."/>
            <person name="Lovell J."/>
            <person name="Lin Y.-M."/>
            <person name="Vaughn R."/>
            <person name="Liu B."/>
            <person name="Li W."/>
            <person name="Simpson S."/>
            <person name="Scheffler B."/>
            <person name="Saski C."/>
            <person name="Grover C."/>
            <person name="Hu G."/>
            <person name="Conover J."/>
            <person name="Carlson J."/>
            <person name="Shu S."/>
            <person name="Boston L."/>
            <person name="Williams M."/>
            <person name="Peterson D."/>
            <person name="Mcgee K."/>
            <person name="Jones D."/>
            <person name="Wendel J."/>
            <person name="Stelly D."/>
            <person name="Grimwood J."/>
            <person name="Schmutz J."/>
        </authorList>
    </citation>
    <scope>NUCLEOTIDE SEQUENCE [LARGE SCALE GENOMIC DNA]</scope>
    <source>
        <strain evidence="1">1408120.09</strain>
    </source>
</reference>
<name>A0A5D2WAZ5_GOSMU</name>
<gene>
    <name evidence="1" type="ORF">E1A91_D01G241200v1</name>
</gene>
<accession>A0A5D2WAZ5</accession>
<dbReference type="EMBL" id="CM017649">
    <property type="protein sequence ID" value="TYI98785.1"/>
    <property type="molecule type" value="Genomic_DNA"/>
</dbReference>
<evidence type="ECO:0000313" key="2">
    <source>
        <dbReference type="Proteomes" id="UP000323597"/>
    </source>
</evidence>